<feature type="transmembrane region" description="Helical" evidence="2">
    <location>
        <begin position="166"/>
        <end position="189"/>
    </location>
</feature>
<feature type="transmembrane region" description="Helical" evidence="2">
    <location>
        <begin position="63"/>
        <end position="81"/>
    </location>
</feature>
<dbReference type="Proteomes" id="UP001221142">
    <property type="component" value="Unassembled WGS sequence"/>
</dbReference>
<organism evidence="4 5">
    <name type="scientific">Roridomyces roridus</name>
    <dbReference type="NCBI Taxonomy" id="1738132"/>
    <lineage>
        <taxon>Eukaryota</taxon>
        <taxon>Fungi</taxon>
        <taxon>Dikarya</taxon>
        <taxon>Basidiomycota</taxon>
        <taxon>Agaricomycotina</taxon>
        <taxon>Agaricomycetes</taxon>
        <taxon>Agaricomycetidae</taxon>
        <taxon>Agaricales</taxon>
        <taxon>Marasmiineae</taxon>
        <taxon>Mycenaceae</taxon>
        <taxon>Roridomyces</taxon>
    </lineage>
</organism>
<feature type="region of interest" description="Disordered" evidence="1">
    <location>
        <begin position="356"/>
        <end position="379"/>
    </location>
</feature>
<dbReference type="AlphaFoldDB" id="A0AAD7B8U3"/>
<proteinExistence type="predicted"/>
<name>A0AAD7B8U3_9AGAR</name>
<feature type="transmembrane region" description="Helical" evidence="2">
    <location>
        <begin position="240"/>
        <end position="258"/>
    </location>
</feature>
<dbReference type="Pfam" id="PF20151">
    <property type="entry name" value="DUF6533"/>
    <property type="match status" value="1"/>
</dbReference>
<keyword evidence="2" id="KW-0812">Transmembrane</keyword>
<evidence type="ECO:0000256" key="1">
    <source>
        <dbReference type="SAM" id="MobiDB-lite"/>
    </source>
</evidence>
<evidence type="ECO:0000256" key="2">
    <source>
        <dbReference type="SAM" id="Phobius"/>
    </source>
</evidence>
<feature type="transmembrane region" description="Helical" evidence="2">
    <location>
        <begin position="210"/>
        <end position="228"/>
    </location>
</feature>
<evidence type="ECO:0000259" key="3">
    <source>
        <dbReference type="Pfam" id="PF20151"/>
    </source>
</evidence>
<protein>
    <recommendedName>
        <fullName evidence="3">DUF6533 domain-containing protein</fullName>
    </recommendedName>
</protein>
<sequence length="379" mass="42238">MLSLTGTASAPVLLPAMSLKSTVYHFLQFDLQYSSLALLFYDYALTFPQEVRYIWTQRFRLSTVFYIGCRYPLLANLLYLLDIAHELGSRCELWYRVVAALSVLGRGCVIAVFTLRTYAVFGRNMWILAYMGALGLACIALDIMHIPELRCVHYRTPPIGRASEILSILIVLFESSSALLTGFRCVVAFRRGRPATRRHGLVRILLEHGIVYFCTISVFTTAGVILNYRAPPGLLQRLPNAYTIPLSCVLTARFILLLRKWDARQLGKPRDPSVKRSGIRFRTPTPSTVFTTTTPTQIISASASPSRGERRSVLSNIVSLDDFGPDPTAKVSMEARVSHEAALEDQDIEEVEVEVQAEAGGGDGEEPAWFDSEFSALDT</sequence>
<keyword evidence="2" id="KW-1133">Transmembrane helix</keyword>
<comment type="caution">
    <text evidence="4">The sequence shown here is derived from an EMBL/GenBank/DDBJ whole genome shotgun (WGS) entry which is preliminary data.</text>
</comment>
<feature type="domain" description="DUF6533" evidence="3">
    <location>
        <begin position="33"/>
        <end position="73"/>
    </location>
</feature>
<keyword evidence="5" id="KW-1185">Reference proteome</keyword>
<feature type="transmembrane region" description="Helical" evidence="2">
    <location>
        <begin position="93"/>
        <end position="115"/>
    </location>
</feature>
<evidence type="ECO:0000313" key="4">
    <source>
        <dbReference type="EMBL" id="KAJ7613508.1"/>
    </source>
</evidence>
<keyword evidence="2" id="KW-0472">Membrane</keyword>
<gene>
    <name evidence="4" type="ORF">FB45DRAFT_938573</name>
</gene>
<feature type="transmembrane region" description="Helical" evidence="2">
    <location>
        <begin position="127"/>
        <end position="146"/>
    </location>
</feature>
<accession>A0AAD7B8U3</accession>
<evidence type="ECO:0000313" key="5">
    <source>
        <dbReference type="Proteomes" id="UP001221142"/>
    </source>
</evidence>
<dbReference type="InterPro" id="IPR045340">
    <property type="entry name" value="DUF6533"/>
</dbReference>
<dbReference type="EMBL" id="JARKIF010000028">
    <property type="protein sequence ID" value="KAJ7613508.1"/>
    <property type="molecule type" value="Genomic_DNA"/>
</dbReference>
<reference evidence="4" key="1">
    <citation type="submission" date="2023-03" db="EMBL/GenBank/DDBJ databases">
        <title>Massive genome expansion in bonnet fungi (Mycena s.s.) driven by repeated elements and novel gene families across ecological guilds.</title>
        <authorList>
            <consortium name="Lawrence Berkeley National Laboratory"/>
            <person name="Harder C.B."/>
            <person name="Miyauchi S."/>
            <person name="Viragh M."/>
            <person name="Kuo A."/>
            <person name="Thoen E."/>
            <person name="Andreopoulos B."/>
            <person name="Lu D."/>
            <person name="Skrede I."/>
            <person name="Drula E."/>
            <person name="Henrissat B."/>
            <person name="Morin E."/>
            <person name="Kohler A."/>
            <person name="Barry K."/>
            <person name="LaButti K."/>
            <person name="Morin E."/>
            <person name="Salamov A."/>
            <person name="Lipzen A."/>
            <person name="Mereny Z."/>
            <person name="Hegedus B."/>
            <person name="Baldrian P."/>
            <person name="Stursova M."/>
            <person name="Weitz H."/>
            <person name="Taylor A."/>
            <person name="Grigoriev I.V."/>
            <person name="Nagy L.G."/>
            <person name="Martin F."/>
            <person name="Kauserud H."/>
        </authorList>
    </citation>
    <scope>NUCLEOTIDE SEQUENCE</scope>
    <source>
        <strain evidence="4">9284</strain>
    </source>
</reference>